<dbReference type="RefSeq" id="WP_175360371.1">
    <property type="nucleotide sequence ID" value="NZ_JABFMS010000023.1"/>
</dbReference>
<feature type="domain" description="Ig-like" evidence="3">
    <location>
        <begin position="1227"/>
        <end position="1266"/>
    </location>
</feature>
<dbReference type="SUPFAM" id="SSF49373">
    <property type="entry name" value="Invasin/intimin cell-adhesion fragments"/>
    <property type="match status" value="3"/>
</dbReference>
<feature type="region of interest" description="Disordered" evidence="2">
    <location>
        <begin position="1268"/>
        <end position="1289"/>
    </location>
</feature>
<organism evidence="4 5">
    <name type="scientific">Pseudomonas brassicacearum</name>
    <dbReference type="NCBI Taxonomy" id="930166"/>
    <lineage>
        <taxon>Bacteria</taxon>
        <taxon>Pseudomonadati</taxon>
        <taxon>Pseudomonadota</taxon>
        <taxon>Gammaproteobacteria</taxon>
        <taxon>Pseudomonadales</taxon>
        <taxon>Pseudomonadaceae</taxon>
        <taxon>Pseudomonas</taxon>
    </lineage>
</organism>
<evidence type="ECO:0000256" key="2">
    <source>
        <dbReference type="SAM" id="MobiDB-lite"/>
    </source>
</evidence>
<protein>
    <submittedName>
        <fullName evidence="4">Virulence plasmid 28 protein</fullName>
    </submittedName>
</protein>
<gene>
    <name evidence="4" type="ORF">HNO85_14565</name>
</gene>
<dbReference type="EMBL" id="JABFMS010000023">
    <property type="protein sequence ID" value="NUT82166.1"/>
    <property type="molecule type" value="Genomic_DNA"/>
</dbReference>
<keyword evidence="1" id="KW-0843">Virulence</keyword>
<dbReference type="InterPro" id="IPR013783">
    <property type="entry name" value="Ig-like_fold"/>
</dbReference>
<dbReference type="Proteomes" id="UP000562723">
    <property type="component" value="Unassembled WGS sequence"/>
</dbReference>
<dbReference type="Pfam" id="PF03538">
    <property type="entry name" value="VRP1"/>
    <property type="match status" value="1"/>
</dbReference>
<dbReference type="InterPro" id="IPR018003">
    <property type="entry name" value="Insecticidal_toxin/plasmid_vir"/>
</dbReference>
<dbReference type="InterPro" id="IPR007110">
    <property type="entry name" value="Ig-like_dom"/>
</dbReference>
<dbReference type="InterPro" id="IPR008964">
    <property type="entry name" value="Invasin/intimin_cell_adhesion"/>
</dbReference>
<evidence type="ECO:0000259" key="3">
    <source>
        <dbReference type="PROSITE" id="PS50835"/>
    </source>
</evidence>
<evidence type="ECO:0000256" key="1">
    <source>
        <dbReference type="ARBA" id="ARBA00023026"/>
    </source>
</evidence>
<reference evidence="4 5" key="1">
    <citation type="journal article" date="2020" name="Front. Plant Sci.">
        <title>Isolation of Rhizosphere Bacteria That Improve Quality and Water Stress Tolerance in Greenhouse Ornamentals.</title>
        <authorList>
            <person name="Nordstedt N.P."/>
            <person name="Jones M.L."/>
        </authorList>
    </citation>
    <scope>NUCLEOTIDE SEQUENCE [LARGE SCALE GENOMIC DNA]</scope>
    <source>
        <strain evidence="4 5">C2F7</strain>
    </source>
</reference>
<dbReference type="Gene3D" id="2.60.40.10">
    <property type="entry name" value="Immunoglobulins"/>
    <property type="match status" value="2"/>
</dbReference>
<evidence type="ECO:0000313" key="5">
    <source>
        <dbReference type="Proteomes" id="UP000562723"/>
    </source>
</evidence>
<sequence>MNASDNLPVHQLTRAVLGQERLAVLSGLNQYLAKNTSVFDLIKLKHAQLRALGLSRDEAQALLARGNALAVYVARFFREQAALGAANRRNEKALVGLPTYMNLFNPDIKGSAPAGAIENRASTTAYLVALREWVRDYIEGNGPEVIPLPLEMRRPDVDELLLNEMAVDRRLSRLEIANSVLEAQIKAKENIIDVKAFLRTCRYHNSLPYDHDWESITHVVRTAIEDGSLGDVIRHVDLDYPYFKNPGAKGQRADVAQQLGIGIGPLHLSLLLESPYFRLRPDPTRTFMRVDSRTRLIDPAPQDYDFYRDNFGHLAVGLLSLRQLRIFSESTRLDQRGVDALLGRGAFTPELSANAPALGEPGTPQTGVDAGAVYIHGGELPEIELRPDGIPQGTFMLHHVGETDNQERVMGHRMDRINRKCRLDRMLGLPSHQVDRLLVASMRAEYRGTGNGEFWIRSNTLRCLGLFKALSTRYGCQAEEFAAFIDVLSVHGQDGQLSQFDRVYNRHAMYDEPLLIDDGEFSIAPRSEADGRTVHQICNALDINFETYRFLAMVIAGAYGLRTQLQRSLRILSSFWRLTHLARLVGMTPIEATALLQTMSDGEGLVALLAGEPVVTIHGMEDGADALSAIQGLVDCALWAQDYDLSVLWLVRYVNPVHVPAVWTEGQEQFLRQLRSQVLAVRVLEASLLEEGAPPRIEWLPLLQNENLVDGEGLVLGWHDETEAQYLARTHETVRKIVEEAITEPESREPLQDLIMTLLLRCRDEQRTVVEEGVSVFLKLDSLLAAQIMRWSQGHAYDFLQKAMELSELQSPLARRQQEPEPFLKMLAELERRGEIAVRLGLSPQMLDTLLTGEQYQWFSLEGRYEITLQTVYYLALYSRIVSRVREPEEKMLDYLRQVNELPDDMSEDGMRLVRDAAADKLATYLGCGIKHVLECVQHIQAQLGEDDAPVKPMLSNLAQLDVLLRTLELAKKGMDATAAFSMGSLDPLDSDAAFAAAARNALESLTQFNSATGVPDSAEVGQSVTTRCLVDNSRLIANVPEEVAEFECTLLDFYGEPLKGVDVYWATDLGAILTPQTRTDDQGRARAQLQSGGRMGTAHVSFNIPLHEPIYGPSVVIDCDEDTLVVNPRSQWPISGSVPPILAGLRGEQELRVRMYDRYGNPGALRKVEWFTTLGQIRPNESYTDKDGWSRVWISSQQAGSATIKVTKENGEGFDFTYQPEFVDKPRILDNPYAFSVALVGQPLSLRCLVVGLGGEPVEGQEVSWWTSLDPESKTEEPSDGQGISQFTLDSPPAGQLTVFAQLENGPQVELPVWVASTAVIQRHSVDKQHSVQGGKPRLLWVDVTEPVEGSPRPLANYPVQWTLVAESPKGAVLETVSIATDAQGRSGYLFNPQTEGNFSLTARLAFDDEQSHEFKLSVIRAFVWKVDLLLLEDDEEPVPILPGLGELNLFRNARYRLEISADVPETLAGSEGAVGWSSNYTTQALAMTFNPPLATRITFEQDQPLFVEIRTGDVRNGRFQLSLVCDRLTEALVLNGTLSRRP</sequence>
<proteinExistence type="predicted"/>
<dbReference type="PROSITE" id="PS50835">
    <property type="entry name" value="IG_LIKE"/>
    <property type="match status" value="1"/>
</dbReference>
<accession>A0AAJ3FX38</accession>
<comment type="caution">
    <text evidence="4">The sequence shown here is derived from an EMBL/GenBank/DDBJ whole genome shotgun (WGS) entry which is preliminary data.</text>
</comment>
<name>A0AAJ3FX38_9PSED</name>
<evidence type="ECO:0000313" key="4">
    <source>
        <dbReference type="EMBL" id="NUT82166.1"/>
    </source>
</evidence>